<reference evidence="3 4" key="1">
    <citation type="submission" date="2018-06" db="EMBL/GenBank/DDBJ databases">
        <title>Extensive metabolic versatility and redundancy in microbially diverse, dynamic hydrothermal sediments.</title>
        <authorList>
            <person name="Dombrowski N."/>
            <person name="Teske A."/>
            <person name="Baker B.J."/>
        </authorList>
    </citation>
    <scope>NUCLEOTIDE SEQUENCE [LARGE SCALE GENOMIC DNA]</scope>
    <source>
        <strain evidence="3">B47_G16</strain>
    </source>
</reference>
<dbReference type="GO" id="GO:0005996">
    <property type="term" value="P:monosaccharide metabolic process"/>
    <property type="evidence" value="ECO:0007669"/>
    <property type="project" value="InterPro"/>
</dbReference>
<dbReference type="GO" id="GO:0016861">
    <property type="term" value="F:intramolecular oxidoreductase activity, interconverting aldoses and ketoses"/>
    <property type="evidence" value="ECO:0007669"/>
    <property type="project" value="InterPro"/>
</dbReference>
<evidence type="ECO:0000256" key="2">
    <source>
        <dbReference type="ARBA" id="ARBA00023277"/>
    </source>
</evidence>
<sequence length="444" mass="49748">MSKTRVSLVFTHRPAEEKACVWPYEGYDYDKRKNQIIRNLRTNCPDIEFMPVTLCKAEQAEALVKESKNIDGYVVYMLGIWTGAGNVIARSGYPTIFVDDLYGGSGELLTSLSNAKKEKLPVIGIASSNFQDVANAIKLFKVIRSMKEAKILDVVDAEQRGGITPLSSYANSIKELFGTQVIKMNSDELISYYNAVNESEADKWADKWINEALKVVEPSRDNIVKSAKMYLALKRAMEDRGANAVTVDCLGLLYKNKLPAYPCLAFFQMNNEGLTGVCEADLDSTVTQLLMRYLTGRPGYVSDPVIDTATNQIIYAHCVASNKVFGPAGPSNPYLIRSHCSDRKYRSEASVQSLMPLGEVVTTLKINVLEKAMSIHQGRTVANVEEDRGCRTKLAAQVDAEKILDNWNKKANWGWHRVTFYGDWKRQIMKLATLLGIRMFEEDK</sequence>
<protein>
    <recommendedName>
        <fullName evidence="5">Fucose isomerase</fullName>
    </recommendedName>
</protein>
<dbReference type="Proteomes" id="UP000279422">
    <property type="component" value="Unassembled WGS sequence"/>
</dbReference>
<name>A0A497E2G4_UNCAE</name>
<dbReference type="InterPro" id="IPR009015">
    <property type="entry name" value="Fucose_isomerase_N/cen_sf"/>
</dbReference>
<organism evidence="3 4">
    <name type="scientific">Aerophobetes bacterium</name>
    <dbReference type="NCBI Taxonomy" id="2030807"/>
    <lineage>
        <taxon>Bacteria</taxon>
        <taxon>Candidatus Aerophobota</taxon>
    </lineage>
</organism>
<evidence type="ECO:0000313" key="3">
    <source>
        <dbReference type="EMBL" id="RLE07549.1"/>
    </source>
</evidence>
<dbReference type="AlphaFoldDB" id="A0A497E2G4"/>
<evidence type="ECO:0000256" key="1">
    <source>
        <dbReference type="ARBA" id="ARBA00023235"/>
    </source>
</evidence>
<dbReference type="PANTHER" id="PTHR36120:SF1">
    <property type="entry name" value="L-FUCOSE ISOMERASE C-TERMINAL DOMAIN-CONTAINING PROTEIN"/>
    <property type="match status" value="1"/>
</dbReference>
<gene>
    <name evidence="3" type="ORF">DRJ00_07920</name>
</gene>
<dbReference type="SUPFAM" id="SSF53743">
    <property type="entry name" value="FucI/AraA N-terminal and middle domains"/>
    <property type="match status" value="1"/>
</dbReference>
<dbReference type="PANTHER" id="PTHR36120">
    <property type="entry name" value="FUCOSE ISOMERASE"/>
    <property type="match status" value="1"/>
</dbReference>
<proteinExistence type="predicted"/>
<evidence type="ECO:0000313" key="4">
    <source>
        <dbReference type="Proteomes" id="UP000279422"/>
    </source>
</evidence>
<dbReference type="EMBL" id="QMPZ01000159">
    <property type="protein sequence ID" value="RLE07549.1"/>
    <property type="molecule type" value="Genomic_DNA"/>
</dbReference>
<evidence type="ECO:0008006" key="5">
    <source>
        <dbReference type="Google" id="ProtNLM"/>
    </source>
</evidence>
<dbReference type="GO" id="GO:0005737">
    <property type="term" value="C:cytoplasm"/>
    <property type="evidence" value="ECO:0007669"/>
    <property type="project" value="InterPro"/>
</dbReference>
<accession>A0A497E2G4</accession>
<comment type="caution">
    <text evidence="3">The sequence shown here is derived from an EMBL/GenBank/DDBJ whole genome shotgun (WGS) entry which is preliminary data.</text>
</comment>
<keyword evidence="2" id="KW-0119">Carbohydrate metabolism</keyword>
<keyword evidence="1" id="KW-0413">Isomerase</keyword>